<organism evidence="1 2">
    <name type="scientific">Arachis hypogaea</name>
    <name type="common">Peanut</name>
    <dbReference type="NCBI Taxonomy" id="3818"/>
    <lineage>
        <taxon>Eukaryota</taxon>
        <taxon>Viridiplantae</taxon>
        <taxon>Streptophyta</taxon>
        <taxon>Embryophyta</taxon>
        <taxon>Tracheophyta</taxon>
        <taxon>Spermatophyta</taxon>
        <taxon>Magnoliopsida</taxon>
        <taxon>eudicotyledons</taxon>
        <taxon>Gunneridae</taxon>
        <taxon>Pentapetalae</taxon>
        <taxon>rosids</taxon>
        <taxon>fabids</taxon>
        <taxon>Fabales</taxon>
        <taxon>Fabaceae</taxon>
        <taxon>Papilionoideae</taxon>
        <taxon>50 kb inversion clade</taxon>
        <taxon>dalbergioids sensu lato</taxon>
        <taxon>Dalbergieae</taxon>
        <taxon>Pterocarpus clade</taxon>
        <taxon>Arachis</taxon>
    </lineage>
</organism>
<dbReference type="AlphaFoldDB" id="A0A445AKD3"/>
<sequence length="91" mass="10425">MLQVHAIFIAKELTISKHKKKKEDVEEGICCVLLVVDGLRRDEYPPEFVFGASTSAYQIYGMREGRKVQQMKMEGSQAYGILSHMPAMIRY</sequence>
<protein>
    <submittedName>
        <fullName evidence="1">Uncharacterized protein</fullName>
    </submittedName>
</protein>
<comment type="caution">
    <text evidence="1">The sequence shown here is derived from an EMBL/GenBank/DDBJ whole genome shotgun (WGS) entry which is preliminary data.</text>
</comment>
<dbReference type="Proteomes" id="UP000289738">
    <property type="component" value="Chromosome B02"/>
</dbReference>
<gene>
    <name evidence="1" type="ORF">Ahy_B02g061228</name>
</gene>
<dbReference type="EMBL" id="SDMP01000012">
    <property type="protein sequence ID" value="RYR26916.1"/>
    <property type="molecule type" value="Genomic_DNA"/>
</dbReference>
<name>A0A445AKD3_ARAHY</name>
<reference evidence="1 2" key="1">
    <citation type="submission" date="2019-01" db="EMBL/GenBank/DDBJ databases">
        <title>Sequencing of cultivated peanut Arachis hypogaea provides insights into genome evolution and oil improvement.</title>
        <authorList>
            <person name="Chen X."/>
        </authorList>
    </citation>
    <scope>NUCLEOTIDE SEQUENCE [LARGE SCALE GENOMIC DNA]</scope>
    <source>
        <strain evidence="2">cv. Fuhuasheng</strain>
        <tissue evidence="1">Leaves</tissue>
    </source>
</reference>
<evidence type="ECO:0000313" key="1">
    <source>
        <dbReference type="EMBL" id="RYR26916.1"/>
    </source>
</evidence>
<accession>A0A445AKD3</accession>
<evidence type="ECO:0000313" key="2">
    <source>
        <dbReference type="Proteomes" id="UP000289738"/>
    </source>
</evidence>
<keyword evidence="2" id="KW-1185">Reference proteome</keyword>
<proteinExistence type="predicted"/>